<feature type="compositionally biased region" description="Polar residues" evidence="1">
    <location>
        <begin position="599"/>
        <end position="609"/>
    </location>
</feature>
<feature type="region of interest" description="Disordered" evidence="1">
    <location>
        <begin position="1"/>
        <end position="21"/>
    </location>
</feature>
<dbReference type="GeneID" id="20673356"/>
<accession>W4K9Y2</accession>
<feature type="compositionally biased region" description="Basic and acidic residues" evidence="1">
    <location>
        <begin position="932"/>
        <end position="943"/>
    </location>
</feature>
<evidence type="ECO:0000313" key="3">
    <source>
        <dbReference type="Proteomes" id="UP000030671"/>
    </source>
</evidence>
<dbReference type="HOGENOM" id="CLU_005744_0_0_1"/>
<feature type="compositionally biased region" description="Pro residues" evidence="1">
    <location>
        <begin position="1290"/>
        <end position="1300"/>
    </location>
</feature>
<gene>
    <name evidence="2" type="ORF">HETIRDRAFT_416764</name>
</gene>
<feature type="region of interest" description="Disordered" evidence="1">
    <location>
        <begin position="576"/>
        <end position="680"/>
    </location>
</feature>
<feature type="region of interest" description="Disordered" evidence="1">
    <location>
        <begin position="718"/>
        <end position="770"/>
    </location>
</feature>
<feature type="compositionally biased region" description="Pro residues" evidence="1">
    <location>
        <begin position="1047"/>
        <end position="1064"/>
    </location>
</feature>
<feature type="compositionally biased region" description="Low complexity" evidence="1">
    <location>
        <begin position="1201"/>
        <end position="1211"/>
    </location>
</feature>
<dbReference type="InParanoid" id="W4K9Y2"/>
<feature type="compositionally biased region" description="Basic and acidic residues" evidence="1">
    <location>
        <begin position="976"/>
        <end position="1003"/>
    </location>
</feature>
<evidence type="ECO:0000313" key="2">
    <source>
        <dbReference type="EMBL" id="ETW82652.1"/>
    </source>
</evidence>
<dbReference type="eggNOG" id="ENOG502RKAN">
    <property type="taxonomic scope" value="Eukaryota"/>
</dbReference>
<proteinExistence type="predicted"/>
<feature type="compositionally biased region" description="Basic and acidic residues" evidence="1">
    <location>
        <begin position="1068"/>
        <end position="1079"/>
    </location>
</feature>
<keyword evidence="3" id="KW-1185">Reference proteome</keyword>
<dbReference type="KEGG" id="hir:HETIRDRAFT_416764"/>
<feature type="compositionally biased region" description="Pro residues" evidence="1">
    <location>
        <begin position="613"/>
        <end position="623"/>
    </location>
</feature>
<dbReference type="EMBL" id="KI925457">
    <property type="protein sequence ID" value="ETW82652.1"/>
    <property type="molecule type" value="Genomic_DNA"/>
</dbReference>
<feature type="compositionally biased region" description="Low complexity" evidence="1">
    <location>
        <begin position="1035"/>
        <end position="1046"/>
    </location>
</feature>
<evidence type="ECO:0000256" key="1">
    <source>
        <dbReference type="SAM" id="MobiDB-lite"/>
    </source>
</evidence>
<evidence type="ECO:0008006" key="4">
    <source>
        <dbReference type="Google" id="ProtNLM"/>
    </source>
</evidence>
<feature type="compositionally biased region" description="Low complexity" evidence="1">
    <location>
        <begin position="624"/>
        <end position="636"/>
    </location>
</feature>
<dbReference type="Proteomes" id="UP000030671">
    <property type="component" value="Unassembled WGS sequence"/>
</dbReference>
<feature type="compositionally biased region" description="Low complexity" evidence="1">
    <location>
        <begin position="1249"/>
        <end position="1268"/>
    </location>
</feature>
<organism evidence="2 3">
    <name type="scientific">Heterobasidion irregulare (strain TC 32-1)</name>
    <dbReference type="NCBI Taxonomy" id="747525"/>
    <lineage>
        <taxon>Eukaryota</taxon>
        <taxon>Fungi</taxon>
        <taxon>Dikarya</taxon>
        <taxon>Basidiomycota</taxon>
        <taxon>Agaricomycotina</taxon>
        <taxon>Agaricomycetes</taxon>
        <taxon>Russulales</taxon>
        <taxon>Bondarzewiaceae</taxon>
        <taxon>Heterobasidion</taxon>
        <taxon>Heterobasidion annosum species complex</taxon>
    </lineage>
</organism>
<feature type="region of interest" description="Disordered" evidence="1">
    <location>
        <begin position="923"/>
        <end position="1189"/>
    </location>
</feature>
<feature type="compositionally biased region" description="Pro residues" evidence="1">
    <location>
        <begin position="1148"/>
        <end position="1157"/>
    </location>
</feature>
<protein>
    <recommendedName>
        <fullName evidence="4">Arrestin C-terminal-like domain-containing protein</fullName>
    </recommendedName>
</protein>
<sequence length="1349" mass="141303">MDECRASTRPEPMNASPHHSKVNVSLTLSDQCFVAGGAVTGKMQMECRADRGLGIGLILVELVAIEELTSRDHSATSTFLHTRRLFQGPGLPPSNAVLPHPLAGEPPLPAHHYPARRGLTTFLFRLPVPPTSPSAINFGAGLARVRYEVRAAVGVAWKGENKLVTDKADVDVVEVPDERFDRADPEGVVVGEHGKIWIQGSVVGGCLVAGESACVELQVKNHSAKKNSSLSITLTRHLHLSNAPGPPRAPLQIMDTLATVHFRGPEYVAHPGTEGVALLVFDVPARSRTVKGGERHGGEEDAQSKEPLFEVRCTLNVRFAMPIGSKDIHLDLPVTIFHPYALPSLPPAPALSPPPLAYGAPTYDLPPPLPISSSPPLAMHSRAPYPDPARAQSPYAYPFTPPPLPPQSQALYDPHAPWFFPPPHPAFSPPPPLQQQHYYPPPLAPPIGIPPRPASAEPPASRPLHSFYPYPYPGAPHPPLPALLPPPPQAESEARVEEAQVQVEEGKGERASRFTHHLRMTSRHRSVSPQSHRFPVPVPMPAPALVPQAVALAGLTGLPATMNTAHTTHVHIPHTTASASTLPGPSPVPTAPTTTTTTDVPSSARSRTYSDALPPPLAIPPSPNSRNHSPSPIHSPAGEVLSPRPMASPKQTLAPAPGPSALQQHPHGQQPRSLSKSARVAELERMAAAVERATRDLSGDLPKDAHAYAGEVDVEDDVDGVGDMHMDKTLPSPPVPSGKARARGAARPPHVDTLFAPPHQPPVLPTTTTTTATYAHPDAAAPKTPALSALSLLKPPRGGASVSAGAGAESGLDALERRLLAEVGTRKLDDAQVQQHQQHSDQYQRQRRVDARAAVLPISIPPRGVADVDADAVNDSAISSLTLGIGAEFGEREREGEHGVGAGAGVGVGLSLGAGGFANGGVGVGGADGDGDGEHEISDERTQKQGRGSNSHSGESERGTRKGKARSVASSKGRSRGKEKEKEKERERRSGRKKDGRDEEALKLRKAAKGRVADWLNRIDPDVPPPPVDSPRTESPAPASPAVPGVPLIPPVPPPSSSPVPPADVDPSDAKEADAERQDASSAPNPRSSGFVPLSTLRARQASPSRDEHPASSASSATARDGRPTTAHKPPTSPLSPRARFEAALRNTPPPALNPKPPLKKLNSPPVFPPRPADSPAKYDVRSARGGRGGRVTAVTAIWASASATNTSTPSLPGARSPPPVAAPKPNALLCLPRSRPGAATPKMSSPLASPGPSKAASVPAVVSSSLATPMLSSTASLSRPPAPGSAQPSVPPRVPPIVEAPPRTAAAVQTQAQGKAEEGVAPARGGGLAFGQARLRDLIRKYQGQVAS</sequence>
<dbReference type="RefSeq" id="XP_009544993.1">
    <property type="nucleotide sequence ID" value="XM_009546698.1"/>
</dbReference>
<feature type="region of interest" description="Disordered" evidence="1">
    <location>
        <begin position="1201"/>
        <end position="1329"/>
    </location>
</feature>
<reference evidence="2 3" key="1">
    <citation type="journal article" date="2012" name="New Phytol.">
        <title>Insight into trade-off between wood decay and parasitism from the genome of a fungal forest pathogen.</title>
        <authorList>
            <person name="Olson A."/>
            <person name="Aerts A."/>
            <person name="Asiegbu F."/>
            <person name="Belbahri L."/>
            <person name="Bouzid O."/>
            <person name="Broberg A."/>
            <person name="Canback B."/>
            <person name="Coutinho P.M."/>
            <person name="Cullen D."/>
            <person name="Dalman K."/>
            <person name="Deflorio G."/>
            <person name="van Diepen L.T."/>
            <person name="Dunand C."/>
            <person name="Duplessis S."/>
            <person name="Durling M."/>
            <person name="Gonthier P."/>
            <person name="Grimwood J."/>
            <person name="Fossdal C.G."/>
            <person name="Hansson D."/>
            <person name="Henrissat B."/>
            <person name="Hietala A."/>
            <person name="Himmelstrand K."/>
            <person name="Hoffmeister D."/>
            <person name="Hogberg N."/>
            <person name="James T.Y."/>
            <person name="Karlsson M."/>
            <person name="Kohler A."/>
            <person name="Kues U."/>
            <person name="Lee Y.H."/>
            <person name="Lin Y.C."/>
            <person name="Lind M."/>
            <person name="Lindquist E."/>
            <person name="Lombard V."/>
            <person name="Lucas S."/>
            <person name="Lunden K."/>
            <person name="Morin E."/>
            <person name="Murat C."/>
            <person name="Park J."/>
            <person name="Raffaello T."/>
            <person name="Rouze P."/>
            <person name="Salamov A."/>
            <person name="Schmutz J."/>
            <person name="Solheim H."/>
            <person name="Stahlberg J."/>
            <person name="Velez H."/>
            <person name="de Vries R.P."/>
            <person name="Wiebenga A."/>
            <person name="Woodward S."/>
            <person name="Yakovlev I."/>
            <person name="Garbelotto M."/>
            <person name="Martin F."/>
            <person name="Grigoriev I.V."/>
            <person name="Stenlid J."/>
        </authorList>
    </citation>
    <scope>NUCLEOTIDE SEQUENCE [LARGE SCALE GENOMIC DNA]</scope>
    <source>
        <strain evidence="2 3">TC 32-1</strain>
    </source>
</reference>
<dbReference type="OrthoDB" id="298939at2759"/>
<name>W4K9Y2_HETIT</name>
<feature type="compositionally biased region" description="Polar residues" evidence="1">
    <location>
        <begin position="661"/>
        <end position="676"/>
    </location>
</feature>